<evidence type="ECO:0000313" key="3">
    <source>
        <dbReference type="Proteomes" id="UP000006048"/>
    </source>
</evidence>
<proteinExistence type="predicted"/>
<dbReference type="HOGENOM" id="CLU_1271828_0_0_12"/>
<evidence type="ECO:0000256" key="1">
    <source>
        <dbReference type="SAM" id="SignalP"/>
    </source>
</evidence>
<dbReference type="EMBL" id="CP002959">
    <property type="protein sequence ID" value="AFM14775.1"/>
    <property type="molecule type" value="Genomic_DNA"/>
</dbReference>
<keyword evidence="3" id="KW-1185">Reference proteome</keyword>
<dbReference type="PATRIC" id="fig|869212.3.peg.4182"/>
<dbReference type="KEGG" id="tpx:Turpa_4142"/>
<organism evidence="2 3">
    <name type="scientific">Turneriella parva (strain ATCC BAA-1111 / DSM 21527 / NCTC 11395 / H)</name>
    <name type="common">Leptospira parva</name>
    <dbReference type="NCBI Taxonomy" id="869212"/>
    <lineage>
        <taxon>Bacteria</taxon>
        <taxon>Pseudomonadati</taxon>
        <taxon>Spirochaetota</taxon>
        <taxon>Spirochaetia</taxon>
        <taxon>Leptospirales</taxon>
        <taxon>Leptospiraceae</taxon>
        <taxon>Turneriella</taxon>
    </lineage>
</organism>
<evidence type="ECO:0000313" key="2">
    <source>
        <dbReference type="EMBL" id="AFM14775.1"/>
    </source>
</evidence>
<reference evidence="2 3" key="1">
    <citation type="submission" date="2012-06" db="EMBL/GenBank/DDBJ databases">
        <title>The complete chromosome of genome of Turneriella parva DSM 21527.</title>
        <authorList>
            <consortium name="US DOE Joint Genome Institute (JGI-PGF)"/>
            <person name="Lucas S."/>
            <person name="Han J."/>
            <person name="Lapidus A."/>
            <person name="Bruce D."/>
            <person name="Goodwin L."/>
            <person name="Pitluck S."/>
            <person name="Peters L."/>
            <person name="Kyrpides N."/>
            <person name="Mavromatis K."/>
            <person name="Ivanova N."/>
            <person name="Mikhailova N."/>
            <person name="Chertkov O."/>
            <person name="Detter J.C."/>
            <person name="Tapia R."/>
            <person name="Han C."/>
            <person name="Land M."/>
            <person name="Hauser L."/>
            <person name="Markowitz V."/>
            <person name="Cheng J.-F."/>
            <person name="Hugenholtz P."/>
            <person name="Woyke T."/>
            <person name="Wu D."/>
            <person name="Gronow S."/>
            <person name="Wellnitz S."/>
            <person name="Brambilla E."/>
            <person name="Klenk H.-P."/>
            <person name="Eisen J.A."/>
        </authorList>
    </citation>
    <scope>NUCLEOTIDE SEQUENCE [LARGE SCALE GENOMIC DNA]</scope>
    <source>
        <strain evidence="3">ATCC BAA-1111 / DSM 21527 / NCTC 11395 / H</strain>
    </source>
</reference>
<gene>
    <name evidence="2" type="ordered locus">Turpa_4142</name>
</gene>
<feature type="chain" id="PRO_5003686925" evidence="1">
    <location>
        <begin position="26"/>
        <end position="217"/>
    </location>
</feature>
<keyword evidence="1" id="KW-0732">Signal</keyword>
<feature type="signal peptide" evidence="1">
    <location>
        <begin position="1"/>
        <end position="25"/>
    </location>
</feature>
<protein>
    <submittedName>
        <fullName evidence="2">Uncharacterized protein</fullName>
    </submittedName>
</protein>
<dbReference type="AlphaFoldDB" id="I4BBW8"/>
<sequence>MVRSAAFAGIIFGLSAALSITTANGTDETALPALGIDPHLNPLPAEVLAFPSFTENYRTRILSGDYEIWSEEKLQRWSSAQGLSVTTDDQGAGLQYHRAAIISPPGITFTLKRPVTEKGSEFANGWVLNLDFAAIRARNGESLQKARSLYSNLLQCDVIVDGELYTTVRQGAKKSIQTPLRLPIPHIRSNEGIVRVELRLANHPRNFLFLYDAYLTR</sequence>
<dbReference type="Proteomes" id="UP000006048">
    <property type="component" value="Chromosome"/>
</dbReference>
<dbReference type="STRING" id="869212.Turpa_4142"/>
<name>I4BBW8_TURPD</name>
<accession>I4BBW8</accession>
<dbReference type="RefSeq" id="WP_014805250.1">
    <property type="nucleotide sequence ID" value="NC_018020.1"/>
</dbReference>